<sequence length="1428" mass="157593">MVDQNASSHAIIKALKGQADPPTPGGPSKIEIATNAWRSQDDYFPGRAEVLVDWILTSFSRKPKHNEKTALISSEFWTLLESILTDSKTKPGSSTWLSSIVGRVPFSIITQNLINSFGELISQEDDETLSKIVSSFEILWPLASRRMNVDSLADCFGSTVLALSSDGSRKLVSNTKLVSISSSVSKTFRLSLANSGSRKKVLGNFAQSTLKPWIGLSSSLPREDLQKNEIYLAGIDVLFSVDSLKGSNILQDVLGSFTLESLEIMPLIYMSYLDAIRRNRFALYGTSSTNSSDQAVQVSLTSAGMESFELAHGLLQTHGAHAEAWKCLLNVILALEERNLTGSRGNQALSNVASWSLLVIGSSQEEEGYCPQIQDFALQILLVLARIDYEIVAPLVPKMFSSLLKVATDQSPSALDLLGVLIAFHTKTRTMPSYINAVLECLSLSQSEEDPVILYRVLSTSPLLDGAHLRELSSALKAFSTPSQILGFVEMASSSVQNVQAGFDTPKPGEDMEVDGDDSPRKKKKRRKGNDVGRAHAAITFATTARVTSVVLASLPLDTLVVADRETAIASIMSVKHNLSSLTLRLGGKHGSVDWSKQLLVSSAYRMLHALKSNPKIKPSMFEDAGNDSIDLDALSKASDNTTTELIIENLRHFFDAIELGHLNDASTSKSEAIDIILRHMKMGIDGQQIKERSWDGRSCTVDDGDDRHGGYIAIWSLTLHRWLHIIDEIASESQLDSLAELILRASSIPSPQNMESKRLYTSSELQRAIRSGPFWEMPNHRAALERAIDKALAPFGKSDLEKLFKKFASKERIKAPSTSTQTVVSTFRFLSQAPLDYLTRSSRNIVVQRAIAADIIISQNFRGLEETLDAETGRLFIRLWIRRQMDIVSTLEVDWVDLVSFLSKSTTSNNHFNGVEEATLDLLVEIFRLIFRASEKGHEVKKKLLIRLCAFVDDSKTDDFIQRVLCRFLEYMTSEGPSMKTLTREISHSLHELRRCIAEIAIMEVSSVPMQANLEEKRDMAYRLRLMRAVLALGRYLGSTEVDTSIRDKNLIGNLLSSDVGSQTAEVLIQAFGFTVEQLACSDVTSRSQHIDRVVSAYVYVHGKVSDTTNIDETVRRMCKSLVESEYSHAIGLVKEALASGQLKVGLPGVIHLSRIISTSGPEGTSKHAHELFQDAMQIFLSNSVYLQSDEGLCQNALNFIQAHCSERPIFLSNLDVGTVFAVLSTVLSQSPSHSATTHPNILHAVVGVASAIVRYRRDLVTSALPHLGMVLRLLILALRSVRQELGAKQTKQVTDTLPWWISPTSQPLGAAEARAVARLLTTLQTKTIPFVRMHKSGEQKAESLARPFSKHAPYVLTAYIDALNDPLCSIPLPVRKELEPGLFSLCDMMTEHGRDAIMVSALDSGGKATLKSLWREYEKQRYVGKG</sequence>
<dbReference type="STRING" id="27342.A0A0H2S9B5"/>
<dbReference type="OrthoDB" id="160374at2759"/>
<dbReference type="InterPro" id="IPR018849">
    <property type="entry name" value="Urb2/Npa2_C"/>
</dbReference>
<organism evidence="3 4">
    <name type="scientific">Schizopora paradoxa</name>
    <dbReference type="NCBI Taxonomy" id="27342"/>
    <lineage>
        <taxon>Eukaryota</taxon>
        <taxon>Fungi</taxon>
        <taxon>Dikarya</taxon>
        <taxon>Basidiomycota</taxon>
        <taxon>Agaricomycotina</taxon>
        <taxon>Agaricomycetes</taxon>
        <taxon>Hymenochaetales</taxon>
        <taxon>Schizoporaceae</taxon>
        <taxon>Schizopora</taxon>
    </lineage>
</organism>
<accession>A0A0H2S9B5</accession>
<name>A0A0H2S9B5_9AGAM</name>
<dbReference type="Proteomes" id="UP000053477">
    <property type="component" value="Unassembled WGS sequence"/>
</dbReference>
<proteinExistence type="predicted"/>
<dbReference type="InterPro" id="IPR016024">
    <property type="entry name" value="ARM-type_fold"/>
</dbReference>
<feature type="domain" description="Nucleolar 27S pre-rRNA processing Urb2/Npa2 C-terminal" evidence="2">
    <location>
        <begin position="1197"/>
        <end position="1427"/>
    </location>
</feature>
<evidence type="ECO:0000313" key="3">
    <source>
        <dbReference type="EMBL" id="KLO20414.1"/>
    </source>
</evidence>
<protein>
    <recommendedName>
        <fullName evidence="2">Nucleolar 27S pre-rRNA processing Urb2/Npa2 C-terminal domain-containing protein</fullName>
    </recommendedName>
</protein>
<keyword evidence="4" id="KW-1185">Reference proteome</keyword>
<dbReference type="Pfam" id="PF10441">
    <property type="entry name" value="Urb2"/>
    <property type="match status" value="1"/>
</dbReference>
<evidence type="ECO:0000256" key="1">
    <source>
        <dbReference type="SAM" id="MobiDB-lite"/>
    </source>
</evidence>
<feature type="region of interest" description="Disordered" evidence="1">
    <location>
        <begin position="500"/>
        <end position="531"/>
    </location>
</feature>
<gene>
    <name evidence="3" type="ORF">SCHPADRAFT_991789</name>
</gene>
<dbReference type="SUPFAM" id="SSF48371">
    <property type="entry name" value="ARM repeat"/>
    <property type="match status" value="1"/>
</dbReference>
<dbReference type="EMBL" id="KQ085882">
    <property type="protein sequence ID" value="KLO20414.1"/>
    <property type="molecule type" value="Genomic_DNA"/>
</dbReference>
<dbReference type="InParanoid" id="A0A0H2S9B5"/>
<evidence type="ECO:0000313" key="4">
    <source>
        <dbReference type="Proteomes" id="UP000053477"/>
    </source>
</evidence>
<reference evidence="3 4" key="1">
    <citation type="submission" date="2015-04" db="EMBL/GenBank/DDBJ databases">
        <title>Complete genome sequence of Schizopora paradoxa KUC8140, a cosmopolitan wood degrader in East Asia.</title>
        <authorList>
            <consortium name="DOE Joint Genome Institute"/>
            <person name="Min B."/>
            <person name="Park H."/>
            <person name="Jang Y."/>
            <person name="Kim J.-J."/>
            <person name="Kim K.H."/>
            <person name="Pangilinan J."/>
            <person name="Lipzen A."/>
            <person name="Riley R."/>
            <person name="Grigoriev I.V."/>
            <person name="Spatafora J.W."/>
            <person name="Choi I.-G."/>
        </authorList>
    </citation>
    <scope>NUCLEOTIDE SEQUENCE [LARGE SCALE GENOMIC DNA]</scope>
    <source>
        <strain evidence="3 4">KUC8140</strain>
    </source>
</reference>
<evidence type="ECO:0000259" key="2">
    <source>
        <dbReference type="Pfam" id="PF10441"/>
    </source>
</evidence>